<keyword evidence="4" id="KW-1133">Transmembrane helix</keyword>
<evidence type="ECO:0000256" key="4">
    <source>
        <dbReference type="SAM" id="Phobius"/>
    </source>
</evidence>
<dbReference type="SUPFAM" id="SSF52058">
    <property type="entry name" value="L domain-like"/>
    <property type="match status" value="2"/>
</dbReference>
<dbReference type="Gene3D" id="3.80.10.10">
    <property type="entry name" value="Ribonuclease Inhibitor"/>
    <property type="match status" value="5"/>
</dbReference>
<dbReference type="InParanoid" id="A0A672I9U3"/>
<dbReference type="Pfam" id="PF00560">
    <property type="entry name" value="LRR_1"/>
    <property type="match status" value="2"/>
</dbReference>
<dbReference type="Ensembl" id="ENSSFAT00005039329.1">
    <property type="protein sequence ID" value="ENSSFAP00005037922.1"/>
    <property type="gene ID" value="ENSSFAG00005019061.1"/>
</dbReference>
<evidence type="ECO:0000313" key="7">
    <source>
        <dbReference type="Proteomes" id="UP000472267"/>
    </source>
</evidence>
<dbReference type="SMART" id="SM00365">
    <property type="entry name" value="LRR_SD22"/>
    <property type="match status" value="6"/>
</dbReference>
<protein>
    <submittedName>
        <fullName evidence="6">Transforming growth factor beta activator LRRC32-like</fullName>
    </submittedName>
</protein>
<evidence type="ECO:0000256" key="3">
    <source>
        <dbReference type="ARBA" id="ARBA00022737"/>
    </source>
</evidence>
<dbReference type="OMA" id="CIRRQKF"/>
<proteinExistence type="predicted"/>
<evidence type="ECO:0000256" key="2">
    <source>
        <dbReference type="ARBA" id="ARBA00022729"/>
    </source>
</evidence>
<feature type="transmembrane region" description="Helical" evidence="4">
    <location>
        <begin position="607"/>
        <end position="629"/>
    </location>
</feature>
<dbReference type="PANTHER" id="PTHR24373:SF388">
    <property type="entry name" value="NEGATIVE REGULATOR OF REACTIVE OXYGEN SPECIES"/>
    <property type="match status" value="1"/>
</dbReference>
<gene>
    <name evidence="6" type="primary">lrrc32</name>
</gene>
<dbReference type="Proteomes" id="UP000472267">
    <property type="component" value="Unassembled WGS sequence"/>
</dbReference>
<keyword evidence="4" id="KW-0812">Transmembrane</keyword>
<dbReference type="PANTHER" id="PTHR24373">
    <property type="entry name" value="SLIT RELATED LEUCINE-RICH REPEAT NEURONAL PROTEIN"/>
    <property type="match status" value="1"/>
</dbReference>
<dbReference type="Pfam" id="PF13855">
    <property type="entry name" value="LRR_8"/>
    <property type="match status" value="3"/>
</dbReference>
<dbReference type="InterPro" id="IPR003591">
    <property type="entry name" value="Leu-rich_rpt_typical-subtyp"/>
</dbReference>
<keyword evidence="3" id="KW-0677">Repeat</keyword>
<sequence>MMAAVQLLLLMVGCMAASARRPRDVPPCQVVQSQVFCSDLSLSAVPVPLPHGVQLLDLSRNRVQNLTRETLAFHTGLQHLDLHSNRIRFIQPGLFGTMSQLRVLDLSRNRLSVFAQSGQSVGALASVQSLDLSHNGLFTGMSDSFLADSPALQNLSLEGNSITRISRTTFSGSLALRRISLRDNVVLEIEDGAFDSLDQLTDLDLSRNSISCITDFNLYSLERLNLSRNSVERFHSAPAGVFRLLALDLSQNNMLYFPVLPENNVLEHLDVSHNRLQSVNASGSPDREPSRVFNRLRVLDLSFNRLRDLPQCFFYCMALLRVLNVSHNCVPAFSVSDPDVLARVRTVDLSFNALRSLAFGEDALQRLEDLFLQGNQLRTVDQNLFQRLSGLRYLQLDQNRLEVCATEQNRRTGPEPSGCVSLSSVRNLHFLYLSGNHLRTLPADAFSHTPLQLLDLSQNPGLDLHADSLRGLETSLVHLLLRENDLSSLSTDLSALRGLRHVDLSTNRLSRLPAWTRESGIESLNLQNNSLVTLEPSTMAALERSLKTLYVGSNPLRCCDSLGVVRLVRRAAVRVPDIEAVTCRHRDRPDPLSLRRVTEDMCRAPRLPGYLAAALLALLAAALALGLLVKCCRARRHKGSRSFSA</sequence>
<accession>A0A672I9U3</accession>
<keyword evidence="2 5" id="KW-0732">Signal</keyword>
<name>A0A672I9U3_SALFA</name>
<keyword evidence="1" id="KW-0433">Leucine-rich repeat</keyword>
<evidence type="ECO:0000313" key="6">
    <source>
        <dbReference type="Ensembl" id="ENSSFAP00005037922.1"/>
    </source>
</evidence>
<dbReference type="InterPro" id="IPR001611">
    <property type="entry name" value="Leu-rich_rpt"/>
</dbReference>
<dbReference type="FunCoup" id="A0A672I9U3">
    <property type="interactions" value="178"/>
</dbReference>
<dbReference type="InterPro" id="IPR050328">
    <property type="entry name" value="Dev_Immune_Receptor"/>
</dbReference>
<feature type="signal peptide" evidence="5">
    <location>
        <begin position="1"/>
        <end position="19"/>
    </location>
</feature>
<reference evidence="6" key="1">
    <citation type="submission" date="2025-08" db="UniProtKB">
        <authorList>
            <consortium name="Ensembl"/>
        </authorList>
    </citation>
    <scope>IDENTIFICATION</scope>
</reference>
<dbReference type="PROSITE" id="PS51450">
    <property type="entry name" value="LRR"/>
    <property type="match status" value="3"/>
</dbReference>
<dbReference type="OrthoDB" id="8195690at2759"/>
<reference evidence="6" key="2">
    <citation type="submission" date="2025-09" db="UniProtKB">
        <authorList>
            <consortium name="Ensembl"/>
        </authorList>
    </citation>
    <scope>IDENTIFICATION</scope>
</reference>
<organism evidence="6 7">
    <name type="scientific">Salarias fasciatus</name>
    <name type="common">Jewelled blenny</name>
    <name type="synonym">Blennius fasciatus</name>
    <dbReference type="NCBI Taxonomy" id="181472"/>
    <lineage>
        <taxon>Eukaryota</taxon>
        <taxon>Metazoa</taxon>
        <taxon>Chordata</taxon>
        <taxon>Craniata</taxon>
        <taxon>Vertebrata</taxon>
        <taxon>Euteleostomi</taxon>
        <taxon>Actinopterygii</taxon>
        <taxon>Neopterygii</taxon>
        <taxon>Teleostei</taxon>
        <taxon>Neoteleostei</taxon>
        <taxon>Acanthomorphata</taxon>
        <taxon>Ovalentaria</taxon>
        <taxon>Blenniimorphae</taxon>
        <taxon>Blenniiformes</taxon>
        <taxon>Blennioidei</taxon>
        <taxon>Blenniidae</taxon>
        <taxon>Salariinae</taxon>
        <taxon>Salarias</taxon>
    </lineage>
</organism>
<keyword evidence="7" id="KW-1185">Reference proteome</keyword>
<evidence type="ECO:0000256" key="5">
    <source>
        <dbReference type="SAM" id="SignalP"/>
    </source>
</evidence>
<dbReference type="AlphaFoldDB" id="A0A672I9U3"/>
<dbReference type="SMART" id="SM00369">
    <property type="entry name" value="LRR_TYP"/>
    <property type="match status" value="13"/>
</dbReference>
<keyword evidence="4" id="KW-0472">Membrane</keyword>
<dbReference type="InterPro" id="IPR032675">
    <property type="entry name" value="LRR_dom_sf"/>
</dbReference>
<feature type="chain" id="PRO_5025644505" evidence="5">
    <location>
        <begin position="20"/>
        <end position="645"/>
    </location>
</feature>
<evidence type="ECO:0000256" key="1">
    <source>
        <dbReference type="ARBA" id="ARBA00022614"/>
    </source>
</evidence>